<keyword evidence="2" id="KW-1185">Reference proteome</keyword>
<keyword evidence="1" id="KW-0418">Kinase</keyword>
<dbReference type="OrthoDB" id="10639296at2759"/>
<proteinExistence type="predicted"/>
<organism evidence="1 2">
    <name type="scientific">Morella rubra</name>
    <name type="common">Chinese bayberry</name>
    <dbReference type="NCBI Taxonomy" id="262757"/>
    <lineage>
        <taxon>Eukaryota</taxon>
        <taxon>Viridiplantae</taxon>
        <taxon>Streptophyta</taxon>
        <taxon>Embryophyta</taxon>
        <taxon>Tracheophyta</taxon>
        <taxon>Spermatophyta</taxon>
        <taxon>Magnoliopsida</taxon>
        <taxon>eudicotyledons</taxon>
        <taxon>Gunneridae</taxon>
        <taxon>Pentapetalae</taxon>
        <taxon>rosids</taxon>
        <taxon>fabids</taxon>
        <taxon>Fagales</taxon>
        <taxon>Myricaceae</taxon>
        <taxon>Morella</taxon>
    </lineage>
</organism>
<name>A0A6A1VCU5_9ROSI</name>
<dbReference type="AlphaFoldDB" id="A0A6A1VCU5"/>
<dbReference type="GO" id="GO:0016301">
    <property type="term" value="F:kinase activity"/>
    <property type="evidence" value="ECO:0007669"/>
    <property type="project" value="UniProtKB-KW"/>
</dbReference>
<dbReference type="Proteomes" id="UP000516437">
    <property type="component" value="Chromosome 6"/>
</dbReference>
<sequence>MKIFLSLNFEAITAKSLAGVSLPHYTEKDMQTTWNFKMIILWDDVHTQVRDIVVWSNRGEPYLLDKLSLNNVTFMGAWRGCLPFVAKSCLETLTSEMNMARRIYRQTHPEVTILDPPNAIQHLRNNQFMLQVVVDLKVFDSYGSCCIGFEDLLCGVQVEG</sequence>
<evidence type="ECO:0000313" key="1">
    <source>
        <dbReference type="EMBL" id="KAB1209996.1"/>
    </source>
</evidence>
<reference evidence="1 2" key="1">
    <citation type="journal article" date="2019" name="Plant Biotechnol. J.">
        <title>The red bayberry genome and genetic basis of sex determination.</title>
        <authorList>
            <person name="Jia H.M."/>
            <person name="Jia H.J."/>
            <person name="Cai Q.L."/>
            <person name="Wang Y."/>
            <person name="Zhao H.B."/>
            <person name="Yang W.F."/>
            <person name="Wang G.Y."/>
            <person name="Li Y.H."/>
            <person name="Zhan D.L."/>
            <person name="Shen Y.T."/>
            <person name="Niu Q.F."/>
            <person name="Chang L."/>
            <person name="Qiu J."/>
            <person name="Zhao L."/>
            <person name="Xie H.B."/>
            <person name="Fu W.Y."/>
            <person name="Jin J."/>
            <person name="Li X.W."/>
            <person name="Jiao Y."/>
            <person name="Zhou C.C."/>
            <person name="Tu T."/>
            <person name="Chai C.Y."/>
            <person name="Gao J.L."/>
            <person name="Fan L.J."/>
            <person name="van de Weg E."/>
            <person name="Wang J.Y."/>
            <person name="Gao Z.S."/>
        </authorList>
    </citation>
    <scope>NUCLEOTIDE SEQUENCE [LARGE SCALE GENOMIC DNA]</scope>
    <source>
        <tissue evidence="1">Leaves</tissue>
    </source>
</reference>
<gene>
    <name evidence="1" type="ORF">CJ030_MR6G023545</name>
</gene>
<keyword evidence="1" id="KW-0808">Transferase</keyword>
<evidence type="ECO:0000313" key="2">
    <source>
        <dbReference type="Proteomes" id="UP000516437"/>
    </source>
</evidence>
<dbReference type="EMBL" id="RXIC02000024">
    <property type="protein sequence ID" value="KAB1209996.1"/>
    <property type="molecule type" value="Genomic_DNA"/>
</dbReference>
<protein>
    <submittedName>
        <fullName evidence="1">Inositol-tetrakisphosphate 1-kinase 2</fullName>
    </submittedName>
</protein>
<accession>A0A6A1VCU5</accession>
<comment type="caution">
    <text evidence="1">The sequence shown here is derived from an EMBL/GenBank/DDBJ whole genome shotgun (WGS) entry which is preliminary data.</text>
</comment>